<keyword evidence="3" id="KW-1185">Reference proteome</keyword>
<comment type="caution">
    <text evidence="2">The sequence shown here is derived from an EMBL/GenBank/DDBJ whole genome shotgun (WGS) entry which is preliminary data.</text>
</comment>
<evidence type="ECO:0000256" key="1">
    <source>
        <dbReference type="SAM" id="MobiDB-lite"/>
    </source>
</evidence>
<sequence length="938" mass="101887">MATTMTALTYPPADLSEADDNTPDDVPVHQPGPSRGRGRGRGRVYRGRGGKIAKPAPVKPVSGRGRRHKVYDSVKAQAAHERMQELKSAYSTISKALKPAVQEIADRTLNQLHNDPTIHQAVPEYEEIQSFLKTRLEDTKQLLDLQLRTDSATNEKLYQAQQQVAHEQYIRCLVEECDDRYDQLLVQLDTLEYLLDNNLPIDLPAEPEENEYLVKEVSQKQLDEQSGPYIEVRDGIEIPFPGKMVSELMTKEYQLPEDGDLPAKRKAADQPDGQPSAKIATTTEGNDGMPAMPRHASGLLSAVEALEERSSTPAESSSNAPTPVPEPADAPSPGAAEQAPTSGEGVSTDAFEVPPPRYATGPDEYGVRIVARRNYRNEIPNNRIVVPNIFEWDDLDIGFRDSANCIQKGAIKAKRGKYLGKPGSNFMFIDRRVGTWDSTQSAGQFDEELIKKHGLHPTLGIVLPTSVNDEEPPKPPVSGWTSTLLRAPNGASVHASRTIPAARRDCRARKAYRRIQKNKAIHEYCEEEGIDQEAIEPLEEERENHRRAVLVAKDIDPDAIRPEPSQPTGPAGPDFSGFESFVNEAISAAASLKADEEAQSAASKPQPSSLPYDAIRDVFTGGADTHVPEDSGTSKLSFLADIAEVESSRLTEPVRPAPVHYEPVSQLSYPQQMEHPGHEAARPSDFLRTALNPPPADYGPPPVVSDFAVGLQAPRTPFSSNGPAKALPALRPMRSLLGDAAPVPDPHGSPIPQHHNIVITNSGAYFPPGPSRSFHNGYPAQDPMTPVLQPPIGGPFQVPQLTPAPAERLNTFSASPPPFSGMAAPLAHPGPPILSAPAPPLQQPVLAASPHSRPGSSSASSSNAAKYRKLEPAPTPPHRLGHGGNGQELRTVHFDYREAIKDYSANQPPPSHGPTHIRGWTHNNLKKPRSSSKDEDAA</sequence>
<evidence type="ECO:0000313" key="2">
    <source>
        <dbReference type="EMBL" id="KAK1756036.1"/>
    </source>
</evidence>
<feature type="compositionally biased region" description="Polar residues" evidence="1">
    <location>
        <begin position="311"/>
        <end position="321"/>
    </location>
</feature>
<dbReference type="Proteomes" id="UP001239445">
    <property type="component" value="Unassembled WGS sequence"/>
</dbReference>
<protein>
    <submittedName>
        <fullName evidence="2">Uncharacterized protein</fullName>
    </submittedName>
</protein>
<evidence type="ECO:0000313" key="3">
    <source>
        <dbReference type="Proteomes" id="UP001239445"/>
    </source>
</evidence>
<feature type="compositionally biased region" description="Pro residues" evidence="1">
    <location>
        <begin position="828"/>
        <end position="842"/>
    </location>
</feature>
<accession>A0AAJ0BHN0</accession>
<dbReference type="AlphaFoldDB" id="A0AAJ0BHN0"/>
<feature type="region of interest" description="Disordered" evidence="1">
    <location>
        <begin position="808"/>
        <end position="938"/>
    </location>
</feature>
<dbReference type="EMBL" id="MU839832">
    <property type="protein sequence ID" value="KAK1756036.1"/>
    <property type="molecule type" value="Genomic_DNA"/>
</dbReference>
<feature type="compositionally biased region" description="Basic residues" evidence="1">
    <location>
        <begin position="36"/>
        <end position="51"/>
    </location>
</feature>
<name>A0AAJ0BHN0_9PEZI</name>
<reference evidence="2" key="1">
    <citation type="submission" date="2023-06" db="EMBL/GenBank/DDBJ databases">
        <title>Genome-scale phylogeny and comparative genomics of the fungal order Sordariales.</title>
        <authorList>
            <consortium name="Lawrence Berkeley National Laboratory"/>
            <person name="Hensen N."/>
            <person name="Bonometti L."/>
            <person name="Westerberg I."/>
            <person name="Brannstrom I.O."/>
            <person name="Guillou S."/>
            <person name="Cros-Aarteil S."/>
            <person name="Calhoun S."/>
            <person name="Haridas S."/>
            <person name="Kuo A."/>
            <person name="Mondo S."/>
            <person name="Pangilinan J."/>
            <person name="Riley R."/>
            <person name="Labutti K."/>
            <person name="Andreopoulos B."/>
            <person name="Lipzen A."/>
            <person name="Chen C."/>
            <person name="Yanf M."/>
            <person name="Daum C."/>
            <person name="Ng V."/>
            <person name="Clum A."/>
            <person name="Steindorff A."/>
            <person name="Ohm R."/>
            <person name="Martin F."/>
            <person name="Silar P."/>
            <person name="Natvig D."/>
            <person name="Lalanne C."/>
            <person name="Gautier V."/>
            <person name="Ament-Velasquez S.L."/>
            <person name="Kruys A."/>
            <person name="Hutchinson M.I."/>
            <person name="Powell A.J."/>
            <person name="Barry K."/>
            <person name="Miller A.N."/>
            <person name="Grigoriev I.V."/>
            <person name="Debuchy R."/>
            <person name="Gladieux P."/>
            <person name="Thoren M.H."/>
            <person name="Johannesson H."/>
        </authorList>
    </citation>
    <scope>NUCLEOTIDE SEQUENCE</scope>
    <source>
        <strain evidence="2">PSN4</strain>
    </source>
</reference>
<feature type="region of interest" description="Disordered" evidence="1">
    <location>
        <begin position="552"/>
        <end position="578"/>
    </location>
</feature>
<organism evidence="2 3">
    <name type="scientific">Echria macrotheca</name>
    <dbReference type="NCBI Taxonomy" id="438768"/>
    <lineage>
        <taxon>Eukaryota</taxon>
        <taxon>Fungi</taxon>
        <taxon>Dikarya</taxon>
        <taxon>Ascomycota</taxon>
        <taxon>Pezizomycotina</taxon>
        <taxon>Sordariomycetes</taxon>
        <taxon>Sordariomycetidae</taxon>
        <taxon>Sordariales</taxon>
        <taxon>Schizotheciaceae</taxon>
        <taxon>Echria</taxon>
    </lineage>
</organism>
<feature type="region of interest" description="Disordered" evidence="1">
    <location>
        <begin position="259"/>
        <end position="361"/>
    </location>
</feature>
<feature type="compositionally biased region" description="Basic and acidic residues" evidence="1">
    <location>
        <begin position="890"/>
        <end position="901"/>
    </location>
</feature>
<gene>
    <name evidence="2" type="ORF">QBC47DRAFT_359761</name>
</gene>
<proteinExistence type="predicted"/>
<feature type="region of interest" description="Disordered" evidence="1">
    <location>
        <begin position="1"/>
        <end position="65"/>
    </location>
</feature>
<feature type="compositionally biased region" description="Low complexity" evidence="1">
    <location>
        <begin position="843"/>
        <end position="865"/>
    </location>
</feature>